<organism evidence="4 5">
    <name type="scientific">Candidatus Fimimonas gallinarum</name>
    <dbReference type="NCBI Taxonomy" id="2840821"/>
    <lineage>
        <taxon>Bacteria</taxon>
        <taxon>Pseudomonadati</taxon>
        <taxon>Myxococcota</taxon>
        <taxon>Myxococcia</taxon>
        <taxon>Myxococcales</taxon>
        <taxon>Cystobacterineae</taxon>
        <taxon>Myxococcaceae</taxon>
        <taxon>Myxococcaceae incertae sedis</taxon>
        <taxon>Candidatus Fimimonas</taxon>
    </lineage>
</organism>
<dbReference type="InterPro" id="IPR023232">
    <property type="entry name" value="Glyco_hydro_2_AS"/>
</dbReference>
<feature type="domain" description="Glycoside hydrolase family 2 catalytic" evidence="2">
    <location>
        <begin position="250"/>
        <end position="438"/>
    </location>
</feature>
<dbReference type="GO" id="GO:0005975">
    <property type="term" value="P:carbohydrate metabolic process"/>
    <property type="evidence" value="ECO:0007669"/>
    <property type="project" value="InterPro"/>
</dbReference>
<dbReference type="AlphaFoldDB" id="A0A9D1J8B8"/>
<dbReference type="InterPro" id="IPR017853">
    <property type="entry name" value="GH"/>
</dbReference>
<dbReference type="SUPFAM" id="SSF49303">
    <property type="entry name" value="beta-Galactosidase/glucuronidase domain"/>
    <property type="match status" value="1"/>
</dbReference>
<dbReference type="SUPFAM" id="SSF51445">
    <property type="entry name" value="(Trans)glycosidases"/>
    <property type="match status" value="1"/>
</dbReference>
<evidence type="ECO:0000313" key="4">
    <source>
        <dbReference type="EMBL" id="HIR65722.1"/>
    </source>
</evidence>
<dbReference type="Pfam" id="PF02836">
    <property type="entry name" value="Glyco_hydro_2_C"/>
    <property type="match status" value="1"/>
</dbReference>
<dbReference type="PRINTS" id="PR00132">
    <property type="entry name" value="GLHYDRLASE2"/>
</dbReference>
<gene>
    <name evidence="4" type="ORF">IAC95_02380</name>
</gene>
<dbReference type="SUPFAM" id="SSF49785">
    <property type="entry name" value="Galactose-binding domain-like"/>
    <property type="match status" value="1"/>
</dbReference>
<evidence type="ECO:0000259" key="3">
    <source>
        <dbReference type="Pfam" id="PF02837"/>
    </source>
</evidence>
<dbReference type="InterPro" id="IPR051913">
    <property type="entry name" value="GH2_Domain-Containing"/>
</dbReference>
<keyword evidence="4" id="KW-0378">Hydrolase</keyword>
<evidence type="ECO:0000313" key="5">
    <source>
        <dbReference type="Proteomes" id="UP000824200"/>
    </source>
</evidence>
<dbReference type="InterPro" id="IPR008979">
    <property type="entry name" value="Galactose-bd-like_sf"/>
</dbReference>
<dbReference type="InterPro" id="IPR006103">
    <property type="entry name" value="Glyco_hydro_2_cat"/>
</dbReference>
<comment type="similarity">
    <text evidence="1">Belongs to the glycosyl hydrolase 2 family.</text>
</comment>
<dbReference type="PANTHER" id="PTHR42732:SF1">
    <property type="entry name" value="BETA-MANNOSIDASE"/>
    <property type="match status" value="1"/>
</dbReference>
<dbReference type="InterPro" id="IPR036156">
    <property type="entry name" value="Beta-gal/glucu_dom_sf"/>
</dbReference>
<reference evidence="4" key="2">
    <citation type="journal article" date="2021" name="PeerJ">
        <title>Extensive microbial diversity within the chicken gut microbiome revealed by metagenomics and culture.</title>
        <authorList>
            <person name="Gilroy R."/>
            <person name="Ravi A."/>
            <person name="Getino M."/>
            <person name="Pursley I."/>
            <person name="Horton D.L."/>
            <person name="Alikhan N.F."/>
            <person name="Baker D."/>
            <person name="Gharbi K."/>
            <person name="Hall N."/>
            <person name="Watson M."/>
            <person name="Adriaenssens E.M."/>
            <person name="Foster-Nyarko E."/>
            <person name="Jarju S."/>
            <person name="Secka A."/>
            <person name="Antonio M."/>
            <person name="Oren A."/>
            <person name="Chaudhuri R.R."/>
            <person name="La Ragione R."/>
            <person name="Hildebrand F."/>
            <person name="Pallen M.J."/>
        </authorList>
    </citation>
    <scope>NUCLEOTIDE SEQUENCE</scope>
    <source>
        <strain evidence="4">CHK121-14286</strain>
    </source>
</reference>
<dbReference type="InterPro" id="IPR023230">
    <property type="entry name" value="Glyco_hydro_2_CS"/>
</dbReference>
<sequence>MLVRTYLNDGWKFFSQWSESVFDSDSGEEVRLPHTNVQTPFNCFDESVYQFVSGYRRILHADNLPSRYILTFEGVAHYCEVFVNGTIVGKHSCGYTAFSVDVTEFLHKGDNVLVVKVDSRESLNQPPFGFVIDYLTYGGIYRDVYMDVYQGAYVADAFVRTETEGRLQIDVELHNFLQPCDVFADILQNGAEVARLQYSAENARFTLCQDLQLKRWDIDSPNVYDLKLTVDGNVYTTTFGVRTAKFTPHGFYLNGRRVKIVGLNRHQSFPYVGYAMPESMQRRDAQILKNKLCVNAVRTSHYPQSQYFLDECDRLGLLVFTEMPGWQHIGDEKWQEIALQNVKEMILQNRNHPSVVLWGVRINESLDCDTLYQKTNALAHHLDGTRQTGGVRYLAHSHLLEDVYTYNDFNRNGATNRKLICDKDAPYLVSEYNGHMFPTKSFDDFPHRRLHMLRYAKMLDGVFADDDTCGAFGWCMFDYNTHKDFGSGDRICYHGVTDMFRNAKMAAGIFSSQGKQPFLQLCFTTDIGDYPEGYVGDMYCLTNADYVEVYKGGIFIKKYTHSDSPFKHLPNAPILIDDLIGDRLTLEDNIAPKYAAMIKQVIADIKKYGLNFLPVKSKLKIARIMSGTKLPLEKLVQLYNKYDSNWGSEASDITVKAFKKGVEVARQKASFVQKVQLTAEVSSHLLHENTSYDVAAVNIVARDQNGNVVPYICRAVHLRTEGVIQLVGESVVPLQGGMTGTYVKTVGKKGKGKLFVDYLTVEFEVV</sequence>
<dbReference type="PROSITE" id="PS00719">
    <property type="entry name" value="GLYCOSYL_HYDROL_F2_1"/>
    <property type="match status" value="1"/>
</dbReference>
<dbReference type="PROSITE" id="PS00608">
    <property type="entry name" value="GLYCOSYL_HYDROL_F2_2"/>
    <property type="match status" value="1"/>
</dbReference>
<dbReference type="InterPro" id="IPR006101">
    <property type="entry name" value="Glyco_hydro_2"/>
</dbReference>
<protein>
    <submittedName>
        <fullName evidence="4">Glycoside hydrolase family 2 protein</fullName>
    </submittedName>
</protein>
<dbReference type="Gene3D" id="2.60.120.260">
    <property type="entry name" value="Galactose-binding domain-like"/>
    <property type="match status" value="1"/>
</dbReference>
<dbReference type="Proteomes" id="UP000824200">
    <property type="component" value="Unassembled WGS sequence"/>
</dbReference>
<comment type="caution">
    <text evidence="4">The sequence shown here is derived from an EMBL/GenBank/DDBJ whole genome shotgun (WGS) entry which is preliminary data.</text>
</comment>
<reference evidence="4" key="1">
    <citation type="submission" date="2020-10" db="EMBL/GenBank/DDBJ databases">
        <authorList>
            <person name="Gilroy R."/>
        </authorList>
    </citation>
    <scope>NUCLEOTIDE SEQUENCE</scope>
    <source>
        <strain evidence="4">CHK121-14286</strain>
    </source>
</reference>
<dbReference type="Pfam" id="PF02837">
    <property type="entry name" value="Glyco_hydro_2_N"/>
    <property type="match status" value="1"/>
</dbReference>
<accession>A0A9D1J8B8</accession>
<feature type="domain" description="Glycosyl hydrolases family 2 sugar binding" evidence="3">
    <location>
        <begin position="55"/>
        <end position="146"/>
    </location>
</feature>
<evidence type="ECO:0000256" key="1">
    <source>
        <dbReference type="ARBA" id="ARBA00007401"/>
    </source>
</evidence>
<proteinExistence type="inferred from homology"/>
<evidence type="ECO:0000259" key="2">
    <source>
        <dbReference type="Pfam" id="PF02836"/>
    </source>
</evidence>
<dbReference type="InterPro" id="IPR006104">
    <property type="entry name" value="Glyco_hydro_2_N"/>
</dbReference>
<dbReference type="PANTHER" id="PTHR42732">
    <property type="entry name" value="BETA-GALACTOSIDASE"/>
    <property type="match status" value="1"/>
</dbReference>
<dbReference type="Gene3D" id="3.20.20.80">
    <property type="entry name" value="Glycosidases"/>
    <property type="match status" value="1"/>
</dbReference>
<dbReference type="GO" id="GO:0004553">
    <property type="term" value="F:hydrolase activity, hydrolyzing O-glycosyl compounds"/>
    <property type="evidence" value="ECO:0007669"/>
    <property type="project" value="InterPro"/>
</dbReference>
<dbReference type="EMBL" id="DVHL01000018">
    <property type="protein sequence ID" value="HIR65722.1"/>
    <property type="molecule type" value="Genomic_DNA"/>
</dbReference>
<name>A0A9D1J8B8_9BACT</name>